<reference evidence="2" key="2">
    <citation type="submission" date="2023-05" db="EMBL/GenBank/DDBJ databases">
        <authorList>
            <consortium name="Lawrence Berkeley National Laboratory"/>
            <person name="Steindorff A."/>
            <person name="Hensen N."/>
            <person name="Bonometti L."/>
            <person name="Westerberg I."/>
            <person name="Brannstrom I.O."/>
            <person name="Guillou S."/>
            <person name="Cros-Aarteil S."/>
            <person name="Calhoun S."/>
            <person name="Haridas S."/>
            <person name="Kuo A."/>
            <person name="Mondo S."/>
            <person name="Pangilinan J."/>
            <person name="Riley R."/>
            <person name="Labutti K."/>
            <person name="Andreopoulos B."/>
            <person name="Lipzen A."/>
            <person name="Chen C."/>
            <person name="Yanf M."/>
            <person name="Daum C."/>
            <person name="Ng V."/>
            <person name="Clum A."/>
            <person name="Ohm R."/>
            <person name="Martin F."/>
            <person name="Silar P."/>
            <person name="Natvig D."/>
            <person name="Lalanne C."/>
            <person name="Gautier V."/>
            <person name="Ament-Velasquez S.L."/>
            <person name="Kruys A."/>
            <person name="Hutchinson M.I."/>
            <person name="Powell A.J."/>
            <person name="Barry K."/>
            <person name="Miller A.N."/>
            <person name="Grigoriev I.V."/>
            <person name="Debuchy R."/>
            <person name="Gladieux P."/>
            <person name="Thoren M.H."/>
            <person name="Johannesson H."/>
        </authorList>
    </citation>
    <scope>NUCLEOTIDE SEQUENCE</scope>
    <source>
        <strain evidence="2">CBS 508.74</strain>
    </source>
</reference>
<evidence type="ECO:0000256" key="1">
    <source>
        <dbReference type="SAM" id="Phobius"/>
    </source>
</evidence>
<keyword evidence="1" id="KW-0812">Transmembrane</keyword>
<evidence type="ECO:0000313" key="3">
    <source>
        <dbReference type="Proteomes" id="UP001302812"/>
    </source>
</evidence>
<dbReference type="AlphaFoldDB" id="A0AAN6T7K3"/>
<evidence type="ECO:0000313" key="2">
    <source>
        <dbReference type="EMBL" id="KAK4107728.1"/>
    </source>
</evidence>
<gene>
    <name evidence="2" type="ORF">N656DRAFT_471556</name>
</gene>
<keyword evidence="1" id="KW-0472">Membrane</keyword>
<organism evidence="2 3">
    <name type="scientific">Canariomyces notabilis</name>
    <dbReference type="NCBI Taxonomy" id="2074819"/>
    <lineage>
        <taxon>Eukaryota</taxon>
        <taxon>Fungi</taxon>
        <taxon>Dikarya</taxon>
        <taxon>Ascomycota</taxon>
        <taxon>Pezizomycotina</taxon>
        <taxon>Sordariomycetes</taxon>
        <taxon>Sordariomycetidae</taxon>
        <taxon>Sordariales</taxon>
        <taxon>Chaetomiaceae</taxon>
        <taxon>Canariomyces</taxon>
    </lineage>
</organism>
<keyword evidence="3" id="KW-1185">Reference proteome</keyword>
<dbReference type="Proteomes" id="UP001302812">
    <property type="component" value="Unassembled WGS sequence"/>
</dbReference>
<reference evidence="2" key="1">
    <citation type="journal article" date="2023" name="Mol. Phylogenet. Evol.">
        <title>Genome-scale phylogeny and comparative genomics of the fungal order Sordariales.</title>
        <authorList>
            <person name="Hensen N."/>
            <person name="Bonometti L."/>
            <person name="Westerberg I."/>
            <person name="Brannstrom I.O."/>
            <person name="Guillou S."/>
            <person name="Cros-Aarteil S."/>
            <person name="Calhoun S."/>
            <person name="Haridas S."/>
            <person name="Kuo A."/>
            <person name="Mondo S."/>
            <person name="Pangilinan J."/>
            <person name="Riley R."/>
            <person name="LaButti K."/>
            <person name="Andreopoulos B."/>
            <person name="Lipzen A."/>
            <person name="Chen C."/>
            <person name="Yan M."/>
            <person name="Daum C."/>
            <person name="Ng V."/>
            <person name="Clum A."/>
            <person name="Steindorff A."/>
            <person name="Ohm R.A."/>
            <person name="Martin F."/>
            <person name="Silar P."/>
            <person name="Natvig D.O."/>
            <person name="Lalanne C."/>
            <person name="Gautier V."/>
            <person name="Ament-Velasquez S.L."/>
            <person name="Kruys A."/>
            <person name="Hutchinson M.I."/>
            <person name="Powell A.J."/>
            <person name="Barry K."/>
            <person name="Miller A.N."/>
            <person name="Grigoriev I.V."/>
            <person name="Debuchy R."/>
            <person name="Gladieux P."/>
            <person name="Hiltunen Thoren M."/>
            <person name="Johannesson H."/>
        </authorList>
    </citation>
    <scope>NUCLEOTIDE SEQUENCE</scope>
    <source>
        <strain evidence="2">CBS 508.74</strain>
    </source>
</reference>
<feature type="transmembrane region" description="Helical" evidence="1">
    <location>
        <begin position="26"/>
        <end position="44"/>
    </location>
</feature>
<keyword evidence="1" id="KW-1133">Transmembrane helix</keyword>
<proteinExistence type="predicted"/>
<dbReference type="GeneID" id="89933887"/>
<dbReference type="RefSeq" id="XP_064665298.1">
    <property type="nucleotide sequence ID" value="XM_064809763.1"/>
</dbReference>
<name>A0AAN6T7K3_9PEZI</name>
<accession>A0AAN6T7K3</accession>
<dbReference type="EMBL" id="MU853370">
    <property type="protein sequence ID" value="KAK4107728.1"/>
    <property type="molecule type" value="Genomic_DNA"/>
</dbReference>
<feature type="transmembrane region" description="Helical" evidence="1">
    <location>
        <begin position="64"/>
        <end position="83"/>
    </location>
</feature>
<comment type="caution">
    <text evidence="2">The sequence shown here is derived from an EMBL/GenBank/DDBJ whole genome shotgun (WGS) entry which is preliminary data.</text>
</comment>
<protein>
    <submittedName>
        <fullName evidence="2">Uncharacterized protein</fullName>
    </submittedName>
</protein>
<sequence length="106" mass="11801">MAYIVLVFLLYIPTWNVKRRSGGERVHLLVLLAFEISSASIPFLTSSIPPLSQGRCDMPDACTYTVLLVSTVTLPFPCIQGLLGSRVAIRWAEGKEFRDKHHSPSL</sequence>